<organism evidence="1 2">
    <name type="scientific">Zavarzinia aquatilis</name>
    <dbReference type="NCBI Taxonomy" id="2211142"/>
    <lineage>
        <taxon>Bacteria</taxon>
        <taxon>Pseudomonadati</taxon>
        <taxon>Pseudomonadota</taxon>
        <taxon>Alphaproteobacteria</taxon>
        <taxon>Rhodospirillales</taxon>
        <taxon>Zavarziniaceae</taxon>
        <taxon>Zavarzinia</taxon>
    </lineage>
</organism>
<dbReference type="GO" id="GO:0016787">
    <property type="term" value="F:hydrolase activity"/>
    <property type="evidence" value="ECO:0007669"/>
    <property type="project" value="UniProtKB-KW"/>
</dbReference>
<dbReference type="InterPro" id="IPR011227">
    <property type="entry name" value="UCP029730"/>
</dbReference>
<reference evidence="1 2" key="1">
    <citation type="submission" date="2018-05" db="EMBL/GenBank/DDBJ databases">
        <title>Zavarzinia sp. HR-AS.</title>
        <authorList>
            <person name="Lee Y."/>
            <person name="Jeon C.O."/>
        </authorList>
    </citation>
    <scope>NUCLEOTIDE SEQUENCE [LARGE SCALE GENOMIC DNA]</scope>
    <source>
        <strain evidence="1 2">HR-AS</strain>
    </source>
</reference>
<evidence type="ECO:0000313" key="2">
    <source>
        <dbReference type="Proteomes" id="UP000245461"/>
    </source>
</evidence>
<keyword evidence="2" id="KW-1185">Reference proteome</keyword>
<dbReference type="OrthoDB" id="9815326at2"/>
<accession>A0A317DUP8</accession>
<dbReference type="Pfam" id="PF05013">
    <property type="entry name" value="FGase"/>
    <property type="match status" value="1"/>
</dbReference>
<proteinExistence type="predicted"/>
<gene>
    <name evidence="1" type="ORF">DKG74_19955</name>
</gene>
<comment type="caution">
    <text evidence="1">The sequence shown here is derived from an EMBL/GenBank/DDBJ whole genome shotgun (WGS) entry which is preliminary data.</text>
</comment>
<dbReference type="Proteomes" id="UP000245461">
    <property type="component" value="Unassembled WGS sequence"/>
</dbReference>
<sequence length="255" mass="28011">MVTAAGWPPAVTLRNEGGRSPFVLLCEHASRHIPVEYNNLGLPEAEVRRHIGWDIGAAEVAARLSDLLDAPLFLAGYSRLLIDLNRPLHSAGLIPARSEATDIPGNLNLDPAERKRRIEHIFAPFHDRVAAMLEHRLARGVPTILVTVHSFTPVYLGEARPWHAGILFDRSAAFATRLIDRLSREPGLVVAGNQPYRITMDEDYAIPRHGQDRGLDAVLIEIRNDRIATPEGAQQWAERLARALAPEVGGGSAPP</sequence>
<keyword evidence="1" id="KW-0378">Hydrolase</keyword>
<protein>
    <submittedName>
        <fullName evidence="1">N-formylglutamate amidohydrolase</fullName>
    </submittedName>
</protein>
<evidence type="ECO:0000313" key="1">
    <source>
        <dbReference type="EMBL" id="PWR18122.1"/>
    </source>
</evidence>
<dbReference type="AlphaFoldDB" id="A0A317DUP8"/>
<dbReference type="Gene3D" id="3.40.630.40">
    <property type="entry name" value="Zn-dependent exopeptidases"/>
    <property type="match status" value="1"/>
</dbReference>
<name>A0A317DUP8_9PROT</name>
<dbReference type="EMBL" id="QGLE01000017">
    <property type="protein sequence ID" value="PWR18122.1"/>
    <property type="molecule type" value="Genomic_DNA"/>
</dbReference>
<dbReference type="PIRSF" id="PIRSF029730">
    <property type="entry name" value="UCP029730"/>
    <property type="match status" value="1"/>
</dbReference>
<dbReference type="SUPFAM" id="SSF53187">
    <property type="entry name" value="Zn-dependent exopeptidases"/>
    <property type="match status" value="1"/>
</dbReference>
<dbReference type="InterPro" id="IPR007709">
    <property type="entry name" value="N-FG_amidohydro"/>
</dbReference>